<evidence type="ECO:0000313" key="7">
    <source>
        <dbReference type="EMBL" id="KAG5976899.1"/>
    </source>
</evidence>
<dbReference type="Pfam" id="PF02656">
    <property type="entry name" value="DUF202"/>
    <property type="match status" value="1"/>
</dbReference>
<feature type="transmembrane region" description="Helical" evidence="5">
    <location>
        <begin position="76"/>
        <end position="93"/>
    </location>
</feature>
<feature type="transmembrane region" description="Helical" evidence="5">
    <location>
        <begin position="148"/>
        <end position="168"/>
    </location>
</feature>
<dbReference type="PANTHER" id="PTHR34187">
    <property type="entry name" value="FGR18P"/>
    <property type="match status" value="1"/>
</dbReference>
<dbReference type="PANTHER" id="PTHR34187:SF3">
    <property type="entry name" value="DUF DOMAIN PROTEIN (AFU_ORTHOLOGUE AFUA_6G11150)"/>
    <property type="match status" value="1"/>
</dbReference>
<protein>
    <recommendedName>
        <fullName evidence="6">DUF202 domain-containing protein</fullName>
    </recommendedName>
</protein>
<dbReference type="Proteomes" id="UP000784919">
    <property type="component" value="Unassembled WGS sequence"/>
</dbReference>
<keyword evidence="4 5" id="KW-0472">Membrane</keyword>
<gene>
    <name evidence="7" type="ORF">E4U56_001145</name>
</gene>
<evidence type="ECO:0000256" key="5">
    <source>
        <dbReference type="SAM" id="Phobius"/>
    </source>
</evidence>
<comment type="caution">
    <text evidence="7">The sequence shown here is derived from an EMBL/GenBank/DDBJ whole genome shotgun (WGS) entry which is preliminary data.</text>
</comment>
<proteinExistence type="predicted"/>
<keyword evidence="3 5" id="KW-1133">Transmembrane helix</keyword>
<keyword evidence="2 5" id="KW-0812">Transmembrane</keyword>
<dbReference type="OrthoDB" id="5525680at2759"/>
<feature type="transmembrane region" description="Helical" evidence="5">
    <location>
        <begin position="105"/>
        <end position="128"/>
    </location>
</feature>
<sequence>MPVPAAPASIDDEALAPKPCCVPKLAPTARGQVAQKGATGFFFSAPLLGPLLFENETSDARDHCANERTFLSHLRLSVFMAILSVAITLSFHLRQQPTDLERRMAKPLGAVFWVLSLLMLALGLANYIQTVNKYGRRAAIVQTGWRTQLILGLVALCIFATCMVLLVVTKMRQQQQEELL</sequence>
<evidence type="ECO:0000256" key="4">
    <source>
        <dbReference type="ARBA" id="ARBA00023136"/>
    </source>
</evidence>
<dbReference type="InterPro" id="IPR003807">
    <property type="entry name" value="DUF202"/>
</dbReference>
<dbReference type="GO" id="GO:0012505">
    <property type="term" value="C:endomembrane system"/>
    <property type="evidence" value="ECO:0007669"/>
    <property type="project" value="UniProtKB-SubCell"/>
</dbReference>
<feature type="domain" description="DUF202" evidence="6">
    <location>
        <begin position="61"/>
        <end position="132"/>
    </location>
</feature>
<name>A0A9P7MZE0_9HYPO</name>
<evidence type="ECO:0000256" key="1">
    <source>
        <dbReference type="ARBA" id="ARBA00004127"/>
    </source>
</evidence>
<dbReference type="InterPro" id="IPR052053">
    <property type="entry name" value="IM_YidH-like"/>
</dbReference>
<evidence type="ECO:0000313" key="8">
    <source>
        <dbReference type="Proteomes" id="UP000784919"/>
    </source>
</evidence>
<reference evidence="7" key="1">
    <citation type="journal article" date="2020" name="bioRxiv">
        <title>Whole genome comparisons of ergot fungi reveals the divergence and evolution of species within the genus Claviceps are the result of varying mechanisms driving genome evolution and host range expansion.</title>
        <authorList>
            <person name="Wyka S.A."/>
            <person name="Mondo S.J."/>
            <person name="Liu M."/>
            <person name="Dettman J."/>
            <person name="Nalam V."/>
            <person name="Broders K.D."/>
        </authorList>
    </citation>
    <scope>NUCLEOTIDE SEQUENCE</scope>
    <source>
        <strain evidence="7">CCC 1102</strain>
    </source>
</reference>
<evidence type="ECO:0000256" key="2">
    <source>
        <dbReference type="ARBA" id="ARBA00022692"/>
    </source>
</evidence>
<dbReference type="AlphaFoldDB" id="A0A9P7MZE0"/>
<organism evidence="7 8">
    <name type="scientific">Claviceps arundinis</name>
    <dbReference type="NCBI Taxonomy" id="1623583"/>
    <lineage>
        <taxon>Eukaryota</taxon>
        <taxon>Fungi</taxon>
        <taxon>Dikarya</taxon>
        <taxon>Ascomycota</taxon>
        <taxon>Pezizomycotina</taxon>
        <taxon>Sordariomycetes</taxon>
        <taxon>Hypocreomycetidae</taxon>
        <taxon>Hypocreales</taxon>
        <taxon>Clavicipitaceae</taxon>
        <taxon>Claviceps</taxon>
    </lineage>
</organism>
<accession>A0A9P7MZE0</accession>
<evidence type="ECO:0000256" key="3">
    <source>
        <dbReference type="ARBA" id="ARBA00022989"/>
    </source>
</evidence>
<dbReference type="EMBL" id="SRPS01000013">
    <property type="protein sequence ID" value="KAG5976899.1"/>
    <property type="molecule type" value="Genomic_DNA"/>
</dbReference>
<evidence type="ECO:0000259" key="6">
    <source>
        <dbReference type="Pfam" id="PF02656"/>
    </source>
</evidence>
<comment type="subcellular location">
    <subcellularLocation>
        <location evidence="1">Endomembrane system</location>
        <topology evidence="1">Multi-pass membrane protein</topology>
    </subcellularLocation>
</comment>